<dbReference type="InterPro" id="IPR018101">
    <property type="entry name" value="Transl_elong_Ts_CS"/>
</dbReference>
<evidence type="ECO:0000256" key="3">
    <source>
        <dbReference type="ARBA" id="ARBA00022490"/>
    </source>
</evidence>
<dbReference type="PANTHER" id="PTHR11741:SF0">
    <property type="entry name" value="ELONGATION FACTOR TS, MITOCHONDRIAL"/>
    <property type="match status" value="1"/>
</dbReference>
<dbReference type="Proteomes" id="UP000092809">
    <property type="component" value="Chromosome I"/>
</dbReference>
<evidence type="ECO:0000259" key="9">
    <source>
        <dbReference type="Pfam" id="PF00889"/>
    </source>
</evidence>
<feature type="region of interest" description="Involved in Mg(2+) ion dislocation from EF-Tu" evidence="6">
    <location>
        <begin position="91"/>
        <end position="94"/>
    </location>
</feature>
<dbReference type="InterPro" id="IPR014039">
    <property type="entry name" value="Transl_elong_EFTs/EF1B_dimer"/>
</dbReference>
<keyword evidence="3 6" id="KW-0963">Cytoplasm</keyword>
<dbReference type="Gene3D" id="1.10.286.20">
    <property type="match status" value="1"/>
</dbReference>
<protein>
    <recommendedName>
        <fullName evidence="2 6">Elongation factor Ts</fullName>
        <shortName evidence="6">EF-Ts</shortName>
    </recommendedName>
</protein>
<sequence length="294" mass="33409">MFYKNNGKLMANITTAMIKEIRERTGISIMECKKALVESKGDIELAIDKMRKLGKVKAAKKAGRVATEGIILNKITPDIKYGVLIEINCETDFVAKNVAFKAFCDEVINVATEERIMNIENIQTKFEKKRTELIVKFGENINIRRIGILEGDILVSYLHNNTHIGVIVSATNADIVSATDVTTKKLVMKHVAMHIAAIKPEYIKVEDIPSKMVYNENKIQLDIVRNLGCKSQEMTQKIVEGRMRKFFEEICLNDQLFVMDQSKTVGKLLCEYGIKINKFIRFEVGEGIQKRILF</sequence>
<evidence type="ECO:0000313" key="10">
    <source>
        <dbReference type="EMBL" id="SBT81978.1"/>
    </source>
</evidence>
<comment type="subcellular location">
    <subcellularLocation>
        <location evidence="6 8">Cytoplasm</location>
    </subcellularLocation>
</comment>
<dbReference type="HAMAP" id="MF_00050">
    <property type="entry name" value="EF_Ts"/>
    <property type="match status" value="1"/>
</dbReference>
<evidence type="ECO:0000256" key="2">
    <source>
        <dbReference type="ARBA" id="ARBA00016956"/>
    </source>
</evidence>
<dbReference type="InterPro" id="IPR009060">
    <property type="entry name" value="UBA-like_sf"/>
</dbReference>
<dbReference type="GO" id="GO:0003746">
    <property type="term" value="F:translation elongation factor activity"/>
    <property type="evidence" value="ECO:0007669"/>
    <property type="project" value="UniProtKB-UniRule"/>
</dbReference>
<organism evidence="10 11">
    <name type="scientific">secondary endosymbiont of Trabutina mannipara</name>
    <dbReference type="NCBI Taxonomy" id="1835721"/>
    <lineage>
        <taxon>Bacteria</taxon>
        <taxon>Pseudomonadati</taxon>
        <taxon>Pseudomonadota</taxon>
        <taxon>Gammaproteobacteria</taxon>
        <taxon>Enterobacterales</taxon>
        <taxon>Enterobacteriaceae</taxon>
    </lineage>
</organism>
<dbReference type="PANTHER" id="PTHR11741">
    <property type="entry name" value="ELONGATION FACTOR TS"/>
    <property type="match status" value="1"/>
</dbReference>
<comment type="function">
    <text evidence="6 7">Associates with the EF-Tu.GDP complex and induces the exchange of GDP to GTP. It remains bound to the aminoacyl-tRNA.EF-Tu.GTP complex up to the GTP hydrolysis stage on the ribosome.</text>
</comment>
<evidence type="ECO:0000256" key="4">
    <source>
        <dbReference type="ARBA" id="ARBA00022768"/>
    </source>
</evidence>
<comment type="similarity">
    <text evidence="1 6 7">Belongs to the EF-Ts family.</text>
</comment>
<dbReference type="AlphaFoldDB" id="A0A1C3L3X5"/>
<dbReference type="EMBL" id="LT594522">
    <property type="protein sequence ID" value="SBT81978.1"/>
    <property type="molecule type" value="Genomic_DNA"/>
</dbReference>
<dbReference type="NCBIfam" id="TIGR00116">
    <property type="entry name" value="tsf"/>
    <property type="match status" value="1"/>
</dbReference>
<reference evidence="11" key="1">
    <citation type="submission" date="2016-06" db="EMBL/GenBank/DDBJ databases">
        <authorList>
            <person name="Szabo Gitta"/>
        </authorList>
    </citation>
    <scope>NUCLEOTIDE SEQUENCE [LARGE SCALE GENOMIC DNA]</scope>
</reference>
<dbReference type="KEGG" id="senm:TRABTM_A_01170"/>
<dbReference type="FunFam" id="1.10.8.10:FF:000001">
    <property type="entry name" value="Elongation factor Ts"/>
    <property type="match status" value="1"/>
</dbReference>
<gene>
    <name evidence="6 10" type="primary">tsf</name>
    <name evidence="10" type="ORF">TRABTM_A_01170</name>
</gene>
<dbReference type="SUPFAM" id="SSF54713">
    <property type="entry name" value="Elongation factor Ts (EF-Ts), dimerisation domain"/>
    <property type="match status" value="1"/>
</dbReference>
<dbReference type="FunFam" id="3.30.479.20:FF:000001">
    <property type="entry name" value="Elongation factor Ts"/>
    <property type="match status" value="1"/>
</dbReference>
<evidence type="ECO:0000256" key="8">
    <source>
        <dbReference type="RuleBase" id="RU000643"/>
    </source>
</evidence>
<dbReference type="Pfam" id="PF00889">
    <property type="entry name" value="EF_TS"/>
    <property type="match status" value="1"/>
</dbReference>
<dbReference type="STRING" id="1835721.TRABTM_A_01170"/>
<proteinExistence type="inferred from homology"/>
<dbReference type="InterPro" id="IPR036402">
    <property type="entry name" value="EF-Ts_dimer_sf"/>
</dbReference>
<accession>A0A1C3L3X5</accession>
<evidence type="ECO:0000256" key="6">
    <source>
        <dbReference type="HAMAP-Rule" id="MF_00050"/>
    </source>
</evidence>
<keyword evidence="4 6" id="KW-0251">Elongation factor</keyword>
<evidence type="ECO:0000256" key="5">
    <source>
        <dbReference type="ARBA" id="ARBA00022917"/>
    </source>
</evidence>
<evidence type="ECO:0000313" key="11">
    <source>
        <dbReference type="Proteomes" id="UP000092809"/>
    </source>
</evidence>
<dbReference type="Gene3D" id="3.30.479.20">
    <property type="entry name" value="Elongation factor Ts, dimerisation domain"/>
    <property type="match status" value="2"/>
</dbReference>
<keyword evidence="5 6" id="KW-0648">Protein biosynthesis</keyword>
<dbReference type="SUPFAM" id="SSF46934">
    <property type="entry name" value="UBA-like"/>
    <property type="match status" value="1"/>
</dbReference>
<keyword evidence="11" id="KW-1185">Reference proteome</keyword>
<dbReference type="PATRIC" id="fig|1835721.3.peg.102"/>
<evidence type="ECO:0000256" key="7">
    <source>
        <dbReference type="RuleBase" id="RU000642"/>
    </source>
</evidence>
<dbReference type="GO" id="GO:0005737">
    <property type="term" value="C:cytoplasm"/>
    <property type="evidence" value="ECO:0007669"/>
    <property type="project" value="UniProtKB-SubCell"/>
</dbReference>
<evidence type="ECO:0000256" key="1">
    <source>
        <dbReference type="ARBA" id="ARBA00005532"/>
    </source>
</evidence>
<dbReference type="InterPro" id="IPR001816">
    <property type="entry name" value="Transl_elong_EFTs/EF1B"/>
</dbReference>
<feature type="domain" description="Translation elongation factor EFTs/EF1B dimerisation" evidence="9">
    <location>
        <begin position="82"/>
        <end position="286"/>
    </location>
</feature>
<name>A0A1C3L3X5_9ENTR</name>
<dbReference type="CDD" id="cd14275">
    <property type="entry name" value="UBA_EF-Ts"/>
    <property type="match status" value="1"/>
</dbReference>
<dbReference type="PROSITE" id="PS01127">
    <property type="entry name" value="EF_TS_2"/>
    <property type="match status" value="1"/>
</dbReference>
<dbReference type="Gene3D" id="1.10.8.10">
    <property type="entry name" value="DNA helicase RuvA subunit, C-terminal domain"/>
    <property type="match status" value="1"/>
</dbReference>